<dbReference type="Pfam" id="PF00015">
    <property type="entry name" value="MCPsignal"/>
    <property type="match status" value="1"/>
</dbReference>
<gene>
    <name evidence="9" type="ORF">EV665_11430</name>
</gene>
<feature type="domain" description="HAMP" evidence="8">
    <location>
        <begin position="211"/>
        <end position="264"/>
    </location>
</feature>
<dbReference type="Gene3D" id="1.10.287.950">
    <property type="entry name" value="Methyl-accepting chemotaxis protein"/>
    <property type="match status" value="1"/>
</dbReference>
<comment type="caution">
    <text evidence="9">The sequence shown here is derived from an EMBL/GenBank/DDBJ whole genome shotgun (WGS) entry which is preliminary data.</text>
</comment>
<keyword evidence="2" id="KW-0145">Chemotaxis</keyword>
<evidence type="ECO:0000256" key="3">
    <source>
        <dbReference type="ARBA" id="ARBA00029447"/>
    </source>
</evidence>
<evidence type="ECO:0000259" key="7">
    <source>
        <dbReference type="PROSITE" id="PS50111"/>
    </source>
</evidence>
<dbReference type="CDD" id="cd06225">
    <property type="entry name" value="HAMP"/>
    <property type="match status" value="1"/>
</dbReference>
<dbReference type="SUPFAM" id="SSF58104">
    <property type="entry name" value="Methyl-accepting chemotaxis protein (MCP) signaling domain"/>
    <property type="match status" value="1"/>
</dbReference>
<feature type="domain" description="HAMP" evidence="8">
    <location>
        <begin position="292"/>
        <end position="344"/>
    </location>
</feature>
<comment type="subcellular location">
    <subcellularLocation>
        <location evidence="1">Membrane</location>
    </subcellularLocation>
</comment>
<dbReference type="Proteomes" id="UP000295351">
    <property type="component" value="Unassembled WGS sequence"/>
</dbReference>
<dbReference type="Pfam" id="PF00672">
    <property type="entry name" value="HAMP"/>
    <property type="match status" value="2"/>
</dbReference>
<dbReference type="SUPFAM" id="SSF158472">
    <property type="entry name" value="HAMP domain-like"/>
    <property type="match status" value="1"/>
</dbReference>
<protein>
    <submittedName>
        <fullName evidence="9">Methyl-accepting chemotaxis sensory transducer with TarH sensor</fullName>
    </submittedName>
</protein>
<feature type="region of interest" description="Disordered" evidence="5">
    <location>
        <begin position="612"/>
        <end position="652"/>
    </location>
</feature>
<feature type="compositionally biased region" description="Pro residues" evidence="5">
    <location>
        <begin position="616"/>
        <end position="627"/>
    </location>
</feature>
<feature type="compositionally biased region" description="Basic and acidic residues" evidence="5">
    <location>
        <begin position="263"/>
        <end position="293"/>
    </location>
</feature>
<feature type="transmembrane region" description="Helical" evidence="6">
    <location>
        <begin position="187"/>
        <end position="209"/>
    </location>
</feature>
<evidence type="ECO:0000256" key="4">
    <source>
        <dbReference type="PROSITE-ProRule" id="PRU00284"/>
    </source>
</evidence>
<reference evidence="9 10" key="1">
    <citation type="submission" date="2019-03" db="EMBL/GenBank/DDBJ databases">
        <title>Genomic Encyclopedia of Type Strains, Phase IV (KMG-IV): sequencing the most valuable type-strain genomes for metagenomic binning, comparative biology and taxonomic classification.</title>
        <authorList>
            <person name="Goeker M."/>
        </authorList>
    </citation>
    <scope>NUCLEOTIDE SEQUENCE [LARGE SCALE GENOMIC DNA]</scope>
    <source>
        <strain evidence="9 10">DSM 18401</strain>
    </source>
</reference>
<dbReference type="FunFam" id="1.10.287.950:FF:000001">
    <property type="entry name" value="Methyl-accepting chemotaxis sensory transducer"/>
    <property type="match status" value="1"/>
</dbReference>
<dbReference type="CDD" id="cd11386">
    <property type="entry name" value="MCP_signal"/>
    <property type="match status" value="1"/>
</dbReference>
<keyword evidence="6" id="KW-0472">Membrane</keyword>
<proteinExistence type="inferred from homology"/>
<dbReference type="PROSITE" id="PS50885">
    <property type="entry name" value="HAMP"/>
    <property type="match status" value="2"/>
</dbReference>
<evidence type="ECO:0000259" key="8">
    <source>
        <dbReference type="PROSITE" id="PS50885"/>
    </source>
</evidence>
<comment type="similarity">
    <text evidence="3">Belongs to the methyl-accepting chemotaxis (MCP) protein family.</text>
</comment>
<dbReference type="EMBL" id="SLVX01000014">
    <property type="protein sequence ID" value="TCN41263.1"/>
    <property type="molecule type" value="Genomic_DNA"/>
</dbReference>
<dbReference type="InterPro" id="IPR003660">
    <property type="entry name" value="HAMP_dom"/>
</dbReference>
<dbReference type="GO" id="GO:0005886">
    <property type="term" value="C:plasma membrane"/>
    <property type="evidence" value="ECO:0007669"/>
    <property type="project" value="TreeGrafter"/>
</dbReference>
<dbReference type="SMART" id="SM00304">
    <property type="entry name" value="HAMP"/>
    <property type="match status" value="2"/>
</dbReference>
<organism evidence="9 10">
    <name type="scientific">Shinella granuli</name>
    <dbReference type="NCBI Taxonomy" id="323621"/>
    <lineage>
        <taxon>Bacteria</taxon>
        <taxon>Pseudomonadati</taxon>
        <taxon>Pseudomonadota</taxon>
        <taxon>Alphaproteobacteria</taxon>
        <taxon>Hyphomicrobiales</taxon>
        <taxon>Rhizobiaceae</taxon>
        <taxon>Shinella</taxon>
    </lineage>
</organism>
<dbReference type="Gene3D" id="6.10.340.10">
    <property type="match status" value="1"/>
</dbReference>
<evidence type="ECO:0000313" key="9">
    <source>
        <dbReference type="EMBL" id="TCN41263.1"/>
    </source>
</evidence>
<dbReference type="AlphaFoldDB" id="A0A4R2CL53"/>
<name>A0A4R2CL53_SHIGR</name>
<evidence type="ECO:0000256" key="6">
    <source>
        <dbReference type="SAM" id="Phobius"/>
    </source>
</evidence>
<sequence length="680" mass="71581">MRNVRISRLLPALFVLMVVLGALQGAVAFRSLSAMTGHIERIGAERMPEMSRILQLSHAFAELNATYSEHLLSMDPDEIGRIEARIKERADAFAGMVDSYGAANSGNAAAAAEIDGIKATLKTYLDDSAKLIQFSAIAAKGPALEVYKGPMQASADAISASLNDLVASTRKVTDETILSARGEEGSAFALTWASLAISMGLAIAAIFLVNRRVVRPLTGLAGAMKKLADGDAAVTIPHADRKDEIGEMAGTVAVFRDNAAERQRLERQGDDDRRRAEGERQAREAERTRDSGRVQEAVASLADALGRLASGDMTCRIEKPFDGDLDRLREDFNASVSRLSDALREVGENARAIDAGASQIRAAADDLSRRTEQQAASVEETAAALEEITTTVKDSTRRAEEAGQLVARTRSGAEKSGEIVRRAVSAMQEIEKSSSEITSIIGVIDEIAFQTNLLALNAGVEAARAGEAGKGFAVVAQEVRELAQRSAKAAKEIKALITTSGEQVRSGVSLVDDTGRALQAIVTEVQEINGHVQAIVEAAREQSTGLQEINTAVNAMDQGTQKNAAMVEETTAASHGLASEVQALNALIGRFNVGGSAAAGRTVHAPHLHVVSSATPPAPSPAAPAPAPALARKSPGQWNVKPATGGSRPVASPALALSEKLAGALGVRQDKGNDGDWEEF</sequence>
<keyword evidence="6" id="KW-0812">Transmembrane</keyword>
<dbReference type="PANTHER" id="PTHR43531">
    <property type="entry name" value="PROTEIN ICFG"/>
    <property type="match status" value="1"/>
</dbReference>
<dbReference type="InterPro" id="IPR004089">
    <property type="entry name" value="MCPsignal_dom"/>
</dbReference>
<evidence type="ECO:0000256" key="2">
    <source>
        <dbReference type="ARBA" id="ARBA00022500"/>
    </source>
</evidence>
<keyword evidence="4" id="KW-0807">Transducer</keyword>
<dbReference type="SMART" id="SM00283">
    <property type="entry name" value="MA"/>
    <property type="match status" value="1"/>
</dbReference>
<dbReference type="InterPro" id="IPR051310">
    <property type="entry name" value="MCP_chemotaxis"/>
</dbReference>
<dbReference type="PANTHER" id="PTHR43531:SF11">
    <property type="entry name" value="METHYL-ACCEPTING CHEMOTAXIS PROTEIN 3"/>
    <property type="match status" value="1"/>
</dbReference>
<dbReference type="RefSeq" id="WP_133035456.1">
    <property type="nucleotide sequence ID" value="NZ_BAABEI010000012.1"/>
</dbReference>
<dbReference type="InterPro" id="IPR024478">
    <property type="entry name" value="HlyB_4HB_MCP"/>
</dbReference>
<feature type="domain" description="Methyl-accepting transducer" evidence="7">
    <location>
        <begin position="349"/>
        <end position="578"/>
    </location>
</feature>
<keyword evidence="10" id="KW-1185">Reference proteome</keyword>
<accession>A0A4R2CL53</accession>
<dbReference type="Pfam" id="PF12729">
    <property type="entry name" value="4HB_MCP_1"/>
    <property type="match status" value="1"/>
</dbReference>
<feature type="region of interest" description="Disordered" evidence="5">
    <location>
        <begin position="263"/>
        <end position="294"/>
    </location>
</feature>
<dbReference type="GO" id="GO:0007165">
    <property type="term" value="P:signal transduction"/>
    <property type="evidence" value="ECO:0007669"/>
    <property type="project" value="UniProtKB-KW"/>
</dbReference>
<evidence type="ECO:0000256" key="5">
    <source>
        <dbReference type="SAM" id="MobiDB-lite"/>
    </source>
</evidence>
<evidence type="ECO:0000256" key="1">
    <source>
        <dbReference type="ARBA" id="ARBA00004370"/>
    </source>
</evidence>
<dbReference type="PROSITE" id="PS50111">
    <property type="entry name" value="CHEMOTAXIS_TRANSDUC_2"/>
    <property type="match status" value="1"/>
</dbReference>
<keyword evidence="6" id="KW-1133">Transmembrane helix</keyword>
<evidence type="ECO:0000313" key="10">
    <source>
        <dbReference type="Proteomes" id="UP000295351"/>
    </source>
</evidence>
<dbReference type="GO" id="GO:0004888">
    <property type="term" value="F:transmembrane signaling receptor activity"/>
    <property type="evidence" value="ECO:0007669"/>
    <property type="project" value="TreeGrafter"/>
</dbReference>
<dbReference type="GO" id="GO:0006935">
    <property type="term" value="P:chemotaxis"/>
    <property type="evidence" value="ECO:0007669"/>
    <property type="project" value="UniProtKB-KW"/>
</dbReference>